<dbReference type="PANTHER" id="PTHR38480:SF1">
    <property type="entry name" value="SLR0254 PROTEIN"/>
    <property type="match status" value="1"/>
</dbReference>
<dbReference type="GO" id="GO:0016020">
    <property type="term" value="C:membrane"/>
    <property type="evidence" value="ECO:0007669"/>
    <property type="project" value="UniProtKB-SubCell"/>
</dbReference>
<evidence type="ECO:0000313" key="8">
    <source>
        <dbReference type="EMBL" id="GGB38342.1"/>
    </source>
</evidence>
<feature type="compositionally biased region" description="Basic and acidic residues" evidence="5">
    <location>
        <begin position="255"/>
        <end position="267"/>
    </location>
</feature>
<keyword evidence="4 6" id="KW-0472">Membrane</keyword>
<comment type="caution">
    <text evidence="8">The sequence shown here is derived from an EMBL/GenBank/DDBJ whole genome shotgun (WGS) entry which is preliminary data.</text>
</comment>
<dbReference type="AlphaFoldDB" id="A0A916TCG9"/>
<dbReference type="RefSeq" id="WP_188837993.1">
    <property type="nucleotide sequence ID" value="NZ_BMHI01000005.1"/>
</dbReference>
<keyword evidence="9" id="KW-1185">Reference proteome</keyword>
<protein>
    <submittedName>
        <fullName evidence="8">Membrane protein</fullName>
    </submittedName>
</protein>
<evidence type="ECO:0000259" key="7">
    <source>
        <dbReference type="Pfam" id="PF06271"/>
    </source>
</evidence>
<feature type="region of interest" description="Disordered" evidence="5">
    <location>
        <begin position="255"/>
        <end position="284"/>
    </location>
</feature>
<keyword evidence="2 6" id="KW-0812">Transmembrane</keyword>
<name>A0A916TCG9_9MICO</name>
<dbReference type="PANTHER" id="PTHR38480">
    <property type="entry name" value="SLR0254 PROTEIN"/>
    <property type="match status" value="1"/>
</dbReference>
<evidence type="ECO:0000256" key="6">
    <source>
        <dbReference type="SAM" id="Phobius"/>
    </source>
</evidence>
<gene>
    <name evidence="8" type="ORF">GCM10011492_31360</name>
</gene>
<accession>A0A916TCG9</accession>
<reference evidence="8" key="2">
    <citation type="submission" date="2020-09" db="EMBL/GenBank/DDBJ databases">
        <authorList>
            <person name="Sun Q."/>
            <person name="Zhou Y."/>
        </authorList>
    </citation>
    <scope>NUCLEOTIDE SEQUENCE</scope>
    <source>
        <strain evidence="8">CGMCC 1.15085</strain>
    </source>
</reference>
<feature type="domain" description="RDD" evidence="7">
    <location>
        <begin position="33"/>
        <end position="160"/>
    </location>
</feature>
<feature type="transmembrane region" description="Helical" evidence="6">
    <location>
        <begin position="46"/>
        <end position="66"/>
    </location>
</feature>
<organism evidence="8 9">
    <name type="scientific">Flexivirga endophytica</name>
    <dbReference type="NCBI Taxonomy" id="1849103"/>
    <lineage>
        <taxon>Bacteria</taxon>
        <taxon>Bacillati</taxon>
        <taxon>Actinomycetota</taxon>
        <taxon>Actinomycetes</taxon>
        <taxon>Micrococcales</taxon>
        <taxon>Dermacoccaceae</taxon>
        <taxon>Flexivirga</taxon>
    </lineage>
</organism>
<evidence type="ECO:0000256" key="4">
    <source>
        <dbReference type="ARBA" id="ARBA00023136"/>
    </source>
</evidence>
<evidence type="ECO:0000256" key="2">
    <source>
        <dbReference type="ARBA" id="ARBA00022692"/>
    </source>
</evidence>
<sequence length="284" mass="30638">MPDAVSTQPRRLRGADSDLMITGEAVLIDVPSAPLPTRMVASLIDWVVYILSLVGLVFVVSFGSAGSSDATFSTLMLLSVIVCFLAVPVTVETMSRGRSLGKLVVKLRVVRDDGGPIVFRHAFVRGLVGVIELPLLSAVPAVIASVSNSRGKRLGDFAAGTYVVREQTGLKLSPPPPPPPYLRAWVVGADLAPLPDGLALAIRQFLIRRTSLTPAARSALTDNLMQQLMPLVSPPPPAHTHPEDVLSAVLTARSDREADRLRREQATRSRLLPPDPLRQSFWHD</sequence>
<evidence type="ECO:0000256" key="3">
    <source>
        <dbReference type="ARBA" id="ARBA00022989"/>
    </source>
</evidence>
<keyword evidence="3 6" id="KW-1133">Transmembrane helix</keyword>
<evidence type="ECO:0000313" key="9">
    <source>
        <dbReference type="Proteomes" id="UP000636793"/>
    </source>
</evidence>
<feature type="transmembrane region" description="Helical" evidence="6">
    <location>
        <begin position="72"/>
        <end position="91"/>
    </location>
</feature>
<proteinExistence type="predicted"/>
<dbReference type="EMBL" id="BMHI01000005">
    <property type="protein sequence ID" value="GGB38342.1"/>
    <property type="molecule type" value="Genomic_DNA"/>
</dbReference>
<reference evidence="8" key="1">
    <citation type="journal article" date="2014" name="Int. J. Syst. Evol. Microbiol.">
        <title>Complete genome sequence of Corynebacterium casei LMG S-19264T (=DSM 44701T), isolated from a smear-ripened cheese.</title>
        <authorList>
            <consortium name="US DOE Joint Genome Institute (JGI-PGF)"/>
            <person name="Walter F."/>
            <person name="Albersmeier A."/>
            <person name="Kalinowski J."/>
            <person name="Ruckert C."/>
        </authorList>
    </citation>
    <scope>NUCLEOTIDE SEQUENCE</scope>
    <source>
        <strain evidence="8">CGMCC 1.15085</strain>
    </source>
</reference>
<comment type="subcellular location">
    <subcellularLocation>
        <location evidence="1">Membrane</location>
        <topology evidence="1">Multi-pass membrane protein</topology>
    </subcellularLocation>
</comment>
<evidence type="ECO:0000256" key="5">
    <source>
        <dbReference type="SAM" id="MobiDB-lite"/>
    </source>
</evidence>
<dbReference type="Proteomes" id="UP000636793">
    <property type="component" value="Unassembled WGS sequence"/>
</dbReference>
<evidence type="ECO:0000256" key="1">
    <source>
        <dbReference type="ARBA" id="ARBA00004141"/>
    </source>
</evidence>
<dbReference type="Pfam" id="PF06271">
    <property type="entry name" value="RDD"/>
    <property type="match status" value="1"/>
</dbReference>
<dbReference type="InterPro" id="IPR010432">
    <property type="entry name" value="RDD"/>
</dbReference>